<dbReference type="KEGG" id="ppu:PP_3035"/>
<evidence type="ECO:0000313" key="1">
    <source>
        <dbReference type="EMBL" id="AAN68643.1"/>
    </source>
</evidence>
<dbReference type="AlphaFoldDB" id="Q88IG4"/>
<protein>
    <submittedName>
        <fullName evidence="1">Uncharacterized protein</fullName>
    </submittedName>
</protein>
<gene>
    <name evidence="1" type="ordered locus">PP_3035</name>
</gene>
<reference evidence="1 2" key="1">
    <citation type="journal article" date="2002" name="Environ. Microbiol.">
        <title>Complete genome sequence and comparative analysis of the metabolically versatile Pseudomonas putida KT2440.</title>
        <authorList>
            <person name="Nelson K.E."/>
            <person name="Weinel C."/>
            <person name="Paulsen I.T."/>
            <person name="Dodson R.J."/>
            <person name="Hilbert H."/>
            <person name="Martins dos Santos V.A."/>
            <person name="Fouts D.E."/>
            <person name="Gill S.R."/>
            <person name="Pop M."/>
            <person name="Holmes M."/>
            <person name="Brinkac L."/>
            <person name="Beanan M."/>
            <person name="DeBoy R.T."/>
            <person name="Daugherty S."/>
            <person name="Kolonay J."/>
            <person name="Madupu R."/>
            <person name="Nelson W."/>
            <person name="White O."/>
            <person name="Peterson J."/>
            <person name="Khouri H."/>
            <person name="Hance I."/>
            <person name="Chris Lee P."/>
            <person name="Holtzapple E."/>
            <person name="Scanlan D."/>
            <person name="Tran K."/>
            <person name="Moazzez A."/>
            <person name="Utterback T."/>
            <person name="Rizzo M."/>
            <person name="Lee K."/>
            <person name="Kosack D."/>
            <person name="Moestl D."/>
            <person name="Wedler H."/>
            <person name="Lauber J."/>
            <person name="Stjepandic D."/>
            <person name="Hoheisel J."/>
            <person name="Straetz M."/>
            <person name="Heim S."/>
            <person name="Kiewitz C."/>
            <person name="Eisen J.A."/>
            <person name="Timmis K.N."/>
            <person name="Dusterhoft A."/>
            <person name="Tummler B."/>
            <person name="Fraser C.M."/>
        </authorList>
    </citation>
    <scope>NUCLEOTIDE SEQUENCE [LARGE SCALE GENOMIC DNA]</scope>
    <source>
        <strain evidence="2">ATCC 47054 / DSM 6125 / CFBP 8728 / NCIMB 11950 / KT2440</strain>
    </source>
</reference>
<organism evidence="1 2">
    <name type="scientific">Pseudomonas putida (strain ATCC 47054 / DSM 6125 / CFBP 8728 / NCIMB 11950 / KT2440)</name>
    <dbReference type="NCBI Taxonomy" id="160488"/>
    <lineage>
        <taxon>Bacteria</taxon>
        <taxon>Pseudomonadati</taxon>
        <taxon>Pseudomonadota</taxon>
        <taxon>Gammaproteobacteria</taxon>
        <taxon>Pseudomonadales</taxon>
        <taxon>Pseudomonadaceae</taxon>
        <taxon>Pseudomonas</taxon>
    </lineage>
</organism>
<accession>Q88IG4</accession>
<name>Q88IG4_PSEPK</name>
<sequence length="57" mass="6946">MHHILERGPVALWWYYWGKPGDLRVAFFLCRPLSLRSRHFKQPGRFKWITFLSSSIR</sequence>
<dbReference type="HOGENOM" id="CLU_2993324_0_0_6"/>
<reference evidence="1 2" key="2">
    <citation type="journal article" date="2016" name="Environ. Microbiol.">
        <title>The revisited genome of Pseudomonas putida KT2440 enlightens its value as a robust metabolic chassis.</title>
        <authorList>
            <person name="Belda E."/>
            <person name="van Heck R.G."/>
            <person name="Lopez-Sanchez M.J."/>
            <person name="Cruveiller S."/>
            <person name="Barbe V."/>
            <person name="Fraser C."/>
            <person name="Klenk H.P."/>
            <person name="Petersen J."/>
            <person name="Morgat A."/>
            <person name="Nikel P.I."/>
            <person name="Vallenet D."/>
            <person name="Rouy Z."/>
            <person name="Sekowska A."/>
            <person name="Martins Dos Santos V.A."/>
            <person name="de Lorenzo V."/>
            <person name="Danchin A."/>
            <person name="Medigue C."/>
        </authorList>
    </citation>
    <scope>NUCLEOTIDE SEQUENCE [LARGE SCALE GENOMIC DNA]</scope>
    <source>
        <strain evidence="2">ATCC 47054 / DSM 6125 / CFBP 8728 / NCIMB 11950 / KT2440</strain>
    </source>
</reference>
<dbReference type="Proteomes" id="UP000000556">
    <property type="component" value="Chromosome"/>
</dbReference>
<dbReference type="PaxDb" id="160488-PP_3035"/>
<dbReference type="BioCyc" id="PPUT160488:G1G01-3223-MONOMER"/>
<dbReference type="EMBL" id="AE015451">
    <property type="protein sequence ID" value="AAN68643.1"/>
    <property type="molecule type" value="Genomic_DNA"/>
</dbReference>
<proteinExistence type="predicted"/>
<keyword evidence="2" id="KW-1185">Reference proteome</keyword>
<evidence type="ECO:0000313" key="2">
    <source>
        <dbReference type="Proteomes" id="UP000000556"/>
    </source>
</evidence>